<dbReference type="RefSeq" id="WP_204986267.1">
    <property type="nucleotide sequence ID" value="NZ_BMCZ01000001.1"/>
</dbReference>
<sequence length="251" mass="27924">MMEQQIVKMQKDLSFLKWYAGILTTLLVAAVSFAFTQKSKVARFEEISAERINIVEKTGALRMVISNKSRSPEVLAYGKGLTPPIPGGTRPGLIFFNDEGTENGGLVFMGHKDSTGRYSATGHLSFDQYNQNQVLYMQYADDNGEQTTGLHIDDWQTSPPFWEWRAGYKKAQALPASAQKDALLKKLMEPQPGIKAVAQRVFVGKNEEKTAMVTLADRMGKPRLQLLVDSNGVAKLNFLDKDGKVTYSLPK</sequence>
<organism evidence="1 2">
    <name type="scientific">Mucilaginibacter phyllosphaerae</name>
    <dbReference type="NCBI Taxonomy" id="1812349"/>
    <lineage>
        <taxon>Bacteria</taxon>
        <taxon>Pseudomonadati</taxon>
        <taxon>Bacteroidota</taxon>
        <taxon>Sphingobacteriia</taxon>
        <taxon>Sphingobacteriales</taxon>
        <taxon>Sphingobacteriaceae</taxon>
        <taxon>Mucilaginibacter</taxon>
    </lineage>
</organism>
<evidence type="ECO:0008006" key="3">
    <source>
        <dbReference type="Google" id="ProtNLM"/>
    </source>
</evidence>
<gene>
    <name evidence="1" type="ORF">GGR35_000549</name>
</gene>
<reference evidence="1 2" key="1">
    <citation type="submission" date="2020-08" db="EMBL/GenBank/DDBJ databases">
        <title>Genomic Encyclopedia of Type Strains, Phase IV (KMG-IV): sequencing the most valuable type-strain genomes for metagenomic binning, comparative biology and taxonomic classification.</title>
        <authorList>
            <person name="Goeker M."/>
        </authorList>
    </citation>
    <scope>NUCLEOTIDE SEQUENCE [LARGE SCALE GENOMIC DNA]</scope>
    <source>
        <strain evidence="1 2">DSM 100995</strain>
    </source>
</reference>
<dbReference type="Proteomes" id="UP000583101">
    <property type="component" value="Unassembled WGS sequence"/>
</dbReference>
<name>A0ABR6I4J6_9SPHI</name>
<accession>A0ABR6I4J6</accession>
<protein>
    <recommendedName>
        <fullName evidence="3">DUF3471 domain-containing protein</fullName>
    </recommendedName>
</protein>
<evidence type="ECO:0000313" key="1">
    <source>
        <dbReference type="EMBL" id="MBB3967963.1"/>
    </source>
</evidence>
<keyword evidence="2" id="KW-1185">Reference proteome</keyword>
<evidence type="ECO:0000313" key="2">
    <source>
        <dbReference type="Proteomes" id="UP000583101"/>
    </source>
</evidence>
<proteinExistence type="predicted"/>
<dbReference type="EMBL" id="JACIEG010000001">
    <property type="protein sequence ID" value="MBB3967963.1"/>
    <property type="molecule type" value="Genomic_DNA"/>
</dbReference>
<comment type="caution">
    <text evidence="1">The sequence shown here is derived from an EMBL/GenBank/DDBJ whole genome shotgun (WGS) entry which is preliminary data.</text>
</comment>